<comment type="caution">
    <text evidence="2">The sequence shown here is derived from an EMBL/GenBank/DDBJ whole genome shotgun (WGS) entry which is preliminary data.</text>
</comment>
<protein>
    <submittedName>
        <fullName evidence="2">Uncharacterized protein</fullName>
    </submittedName>
</protein>
<dbReference type="Proteomes" id="UP000243515">
    <property type="component" value="Unassembled WGS sequence"/>
</dbReference>
<gene>
    <name evidence="2" type="ORF">Egran_00053</name>
</gene>
<sequence length="211" mass="23298">MADLEELPALVPTFLWSSPAGIHIRFFDEWLRSGLIAPRSDVQERARWAAEPTAQAVCQMFCDGGQDPCAIISAKIFIYNKSRDVDRVCPACFRWYRVGEGPKSYSGLEEFFARPVQAEPEVEQDVVAEQELSGICTRDCMKNSNAGSDAVLGKTADQLTAEEVATMNNNPQSAYTVRKPTETERAQGAELTFMRRPPPESPPGSPLPELG</sequence>
<dbReference type="EMBL" id="NPHW01001429">
    <property type="protein sequence ID" value="OXV12186.1"/>
    <property type="molecule type" value="Genomic_DNA"/>
</dbReference>
<evidence type="ECO:0000313" key="2">
    <source>
        <dbReference type="EMBL" id="OXV12186.1"/>
    </source>
</evidence>
<feature type="region of interest" description="Disordered" evidence="1">
    <location>
        <begin position="169"/>
        <end position="211"/>
    </location>
</feature>
<dbReference type="AlphaFoldDB" id="A0A232M731"/>
<reference evidence="2 3" key="1">
    <citation type="journal article" date="2015" name="Environ. Microbiol.">
        <title>Metagenome sequence of Elaphomyces granulatus from sporocarp tissue reveals Ascomycota ectomycorrhizal fingerprints of genome expansion and a Proteobacteria-rich microbiome.</title>
        <authorList>
            <person name="Quandt C.A."/>
            <person name="Kohler A."/>
            <person name="Hesse C.N."/>
            <person name="Sharpton T.J."/>
            <person name="Martin F."/>
            <person name="Spatafora J.W."/>
        </authorList>
    </citation>
    <scope>NUCLEOTIDE SEQUENCE [LARGE SCALE GENOMIC DNA]</scope>
    <source>
        <strain evidence="2 3">OSC145934</strain>
    </source>
</reference>
<evidence type="ECO:0000313" key="3">
    <source>
        <dbReference type="Proteomes" id="UP000243515"/>
    </source>
</evidence>
<keyword evidence="3" id="KW-1185">Reference proteome</keyword>
<accession>A0A232M731</accession>
<dbReference type="OrthoDB" id="5329215at2759"/>
<evidence type="ECO:0000256" key="1">
    <source>
        <dbReference type="SAM" id="MobiDB-lite"/>
    </source>
</evidence>
<feature type="compositionally biased region" description="Pro residues" evidence="1">
    <location>
        <begin position="199"/>
        <end position="211"/>
    </location>
</feature>
<organism evidence="2 3">
    <name type="scientific">Elaphomyces granulatus</name>
    <dbReference type="NCBI Taxonomy" id="519963"/>
    <lineage>
        <taxon>Eukaryota</taxon>
        <taxon>Fungi</taxon>
        <taxon>Dikarya</taxon>
        <taxon>Ascomycota</taxon>
        <taxon>Pezizomycotina</taxon>
        <taxon>Eurotiomycetes</taxon>
        <taxon>Eurotiomycetidae</taxon>
        <taxon>Eurotiales</taxon>
        <taxon>Elaphomycetaceae</taxon>
        <taxon>Elaphomyces</taxon>
    </lineage>
</organism>
<proteinExistence type="predicted"/>
<name>A0A232M731_9EURO</name>